<name>A0ABQ5HZY0_9ASTR</name>
<sequence>MLYGSECWPITKALANKVEVAELRMLRWTCGKTWLDMIPNGVYRAQLEVESIINKMREVRLRWFGHVRRRPQSAPVRRVESLVVDGLRRIGRPKLRWEDRVKHDMNELFLSEDMTSDRNE</sequence>
<reference evidence="1" key="1">
    <citation type="journal article" date="2022" name="Int. J. Mol. Sci.">
        <title>Draft Genome of Tanacetum Coccineum: Genomic Comparison of Closely Related Tanacetum-Family Plants.</title>
        <authorList>
            <person name="Yamashiro T."/>
            <person name="Shiraishi A."/>
            <person name="Nakayama K."/>
            <person name="Satake H."/>
        </authorList>
    </citation>
    <scope>NUCLEOTIDE SEQUENCE</scope>
</reference>
<evidence type="ECO:0000313" key="1">
    <source>
        <dbReference type="EMBL" id="GJT92895.1"/>
    </source>
</evidence>
<organism evidence="1 2">
    <name type="scientific">Tanacetum coccineum</name>
    <dbReference type="NCBI Taxonomy" id="301880"/>
    <lineage>
        <taxon>Eukaryota</taxon>
        <taxon>Viridiplantae</taxon>
        <taxon>Streptophyta</taxon>
        <taxon>Embryophyta</taxon>
        <taxon>Tracheophyta</taxon>
        <taxon>Spermatophyta</taxon>
        <taxon>Magnoliopsida</taxon>
        <taxon>eudicotyledons</taxon>
        <taxon>Gunneridae</taxon>
        <taxon>Pentapetalae</taxon>
        <taxon>asterids</taxon>
        <taxon>campanulids</taxon>
        <taxon>Asterales</taxon>
        <taxon>Asteraceae</taxon>
        <taxon>Asteroideae</taxon>
        <taxon>Anthemideae</taxon>
        <taxon>Anthemidinae</taxon>
        <taxon>Tanacetum</taxon>
    </lineage>
</organism>
<gene>
    <name evidence="1" type="ORF">Tco_1081740</name>
</gene>
<evidence type="ECO:0000313" key="2">
    <source>
        <dbReference type="Proteomes" id="UP001151760"/>
    </source>
</evidence>
<accession>A0ABQ5HZY0</accession>
<comment type="caution">
    <text evidence="1">The sequence shown here is derived from an EMBL/GenBank/DDBJ whole genome shotgun (WGS) entry which is preliminary data.</text>
</comment>
<dbReference type="PANTHER" id="PTHR46238:SF8">
    <property type="entry name" value="ENDONUCLEASE_EXONUCLEASE_PHOSPHATASE DOMAIN-CONTAINING PROTEIN"/>
    <property type="match status" value="1"/>
</dbReference>
<proteinExistence type="predicted"/>
<protein>
    <submittedName>
        <fullName evidence="1">Uncharacterized protein</fullName>
    </submittedName>
</protein>
<dbReference type="EMBL" id="BQNB010020152">
    <property type="protein sequence ID" value="GJT92895.1"/>
    <property type="molecule type" value="Genomic_DNA"/>
</dbReference>
<dbReference type="Proteomes" id="UP001151760">
    <property type="component" value="Unassembled WGS sequence"/>
</dbReference>
<keyword evidence="2" id="KW-1185">Reference proteome</keyword>
<reference evidence="1" key="2">
    <citation type="submission" date="2022-01" db="EMBL/GenBank/DDBJ databases">
        <authorList>
            <person name="Yamashiro T."/>
            <person name="Shiraishi A."/>
            <person name="Satake H."/>
            <person name="Nakayama K."/>
        </authorList>
    </citation>
    <scope>NUCLEOTIDE SEQUENCE</scope>
</reference>
<dbReference type="PANTHER" id="PTHR46238">
    <property type="entry name" value="REVERSE TRANSCRIPTASE DOMAIN-CONTAINING PROTEIN"/>
    <property type="match status" value="1"/>
</dbReference>